<name>A0A0L0NN48_CANAR</name>
<sequence>MSVYSFEGMVSKQEGFGEGLIDNPDISGVVNEIHVGKSKIWFPREFGRIFGQEELRSISEKPPDGYVHYRFLIEPFPRHEPWVLVVCATQNAFRSQFVTLLAVTPM</sequence>
<dbReference type="EMBL" id="LGST01000068">
    <property type="protein sequence ID" value="KND95551.1"/>
    <property type="molecule type" value="Genomic_DNA"/>
</dbReference>
<accession>A0A0L0NN48</accession>
<protein>
    <submittedName>
        <fullName evidence="1">Uncharacterized protein</fullName>
    </submittedName>
</protein>
<proteinExistence type="predicted"/>
<organism evidence="1 2">
    <name type="scientific">Candidozyma auris</name>
    <name type="common">Yeast</name>
    <name type="synonym">Candida auris</name>
    <dbReference type="NCBI Taxonomy" id="498019"/>
    <lineage>
        <taxon>Eukaryota</taxon>
        <taxon>Fungi</taxon>
        <taxon>Dikarya</taxon>
        <taxon>Ascomycota</taxon>
        <taxon>Saccharomycotina</taxon>
        <taxon>Pichiomycetes</taxon>
        <taxon>Metschnikowiaceae</taxon>
        <taxon>Candidozyma</taxon>
    </lineage>
</organism>
<dbReference type="VEuPathDB" id="FungiDB:QG37_08168"/>
<evidence type="ECO:0000313" key="2">
    <source>
        <dbReference type="Proteomes" id="UP000037122"/>
    </source>
</evidence>
<dbReference type="Proteomes" id="UP000037122">
    <property type="component" value="Unassembled WGS sequence"/>
</dbReference>
<dbReference type="AlphaFoldDB" id="A0A0L0NN48"/>
<evidence type="ECO:0000313" key="1">
    <source>
        <dbReference type="EMBL" id="KND95551.1"/>
    </source>
</evidence>
<comment type="caution">
    <text evidence="1">The sequence shown here is derived from an EMBL/GenBank/DDBJ whole genome shotgun (WGS) entry which is preliminary data.</text>
</comment>
<gene>
    <name evidence="1" type="ORF">QG37_08168</name>
</gene>
<reference evidence="2" key="1">
    <citation type="journal article" date="2015" name="BMC Genomics">
        <title>Draft genome of a commonly misdiagnosed multidrug resistant pathogen Candida auris.</title>
        <authorList>
            <person name="Chatterjee S."/>
            <person name="Alampalli S.V."/>
            <person name="Nageshan R.K."/>
            <person name="Chettiar S.T."/>
            <person name="Joshi S."/>
            <person name="Tatu U.S."/>
        </authorList>
    </citation>
    <scope>NUCLEOTIDE SEQUENCE [LARGE SCALE GENOMIC DNA]</scope>
    <source>
        <strain evidence="2">6684</strain>
    </source>
</reference>